<dbReference type="Pfam" id="PF07899">
    <property type="entry name" value="Frigida"/>
    <property type="match status" value="2"/>
</dbReference>
<keyword evidence="9" id="KW-1185">Reference proteome</keyword>
<evidence type="ECO:0000256" key="5">
    <source>
        <dbReference type="RuleBase" id="RU364012"/>
    </source>
</evidence>
<evidence type="ECO:0000313" key="9">
    <source>
        <dbReference type="Proteomes" id="UP001227230"/>
    </source>
</evidence>
<feature type="compositionally biased region" description="Pro residues" evidence="7">
    <location>
        <begin position="629"/>
        <end position="641"/>
    </location>
</feature>
<keyword evidence="6" id="KW-0175">Coiled coil</keyword>
<evidence type="ECO:0000256" key="2">
    <source>
        <dbReference type="ARBA" id="ARBA00022473"/>
    </source>
</evidence>
<organism evidence="8 9">
    <name type="scientific">Vitis vinifera</name>
    <name type="common">Grape</name>
    <dbReference type="NCBI Taxonomy" id="29760"/>
    <lineage>
        <taxon>Eukaryota</taxon>
        <taxon>Viridiplantae</taxon>
        <taxon>Streptophyta</taxon>
        <taxon>Embryophyta</taxon>
        <taxon>Tracheophyta</taxon>
        <taxon>Spermatophyta</taxon>
        <taxon>Magnoliopsida</taxon>
        <taxon>eudicotyledons</taxon>
        <taxon>Gunneridae</taxon>
        <taxon>Pentapetalae</taxon>
        <taxon>rosids</taxon>
        <taxon>Vitales</taxon>
        <taxon>Vitaceae</taxon>
        <taxon>Viteae</taxon>
        <taxon>Vitis</taxon>
    </lineage>
</organism>
<feature type="region of interest" description="Disordered" evidence="7">
    <location>
        <begin position="727"/>
        <end position="748"/>
    </location>
</feature>
<feature type="compositionally biased region" description="Polar residues" evidence="7">
    <location>
        <begin position="642"/>
        <end position="676"/>
    </location>
</feature>
<feature type="coiled-coil region" evidence="6">
    <location>
        <begin position="4"/>
        <end position="31"/>
    </location>
</feature>
<feature type="compositionally biased region" description="Basic residues" evidence="7">
    <location>
        <begin position="598"/>
        <end position="607"/>
    </location>
</feature>
<keyword evidence="3 5" id="KW-0221">Differentiation</keyword>
<gene>
    <name evidence="8" type="ORF">VitviT2T_021154</name>
</gene>
<sequence length="851" mass="95649">MSALDQISSKLQFAESKKHDLKKAFEDLQSHSSSLASLTLQWEDLQTHFDLVQSSIELQFERLKSKEIQLRSLEIALDRRAKELELKEWQLNRPIVPSGVKSEPLEDVPVNNGIDRFSSNANLRFCVTMDGRNLQLFLNENADNHGRMGNEVFAALRMSADPAKLVLDAMEGFYPPHLKNGVVEFEGAVVRRSCVLLLEQLTRVGPPIRPQVREEAARLAHEWKAKMGVEVGDSLEVLGFLWLLGAYRLTSDFDKNEILKLFENVVQHRQANELARALGLTDSSAGTGILLSQVMTNQSPSKRLELKNAIASSSVRPCPELKLLCINMDGKGLWSFLNEHVKEHDSIRCEVYYALQFAPDPAELVVDVLQVFDAPRSELNKGFKMGVIRKSCILLLEQLFRISPPIKPHVKEAAMKLAVDWKEKFVKKYEVPQKFLGFYLLLAIYGLASSFDPDELLGLLMNMDHSKKLRVTPDLCLALGLADKIPNYIQDLIERNLLSDAIQYIHVFELVDKFPPVSILKSYLNDSKWRVFKKEKNPHLREDDVMNKELTALRDVISCITEHHLESEYPPEDLEKRIEQLKKKADKKKFLEQQTKKKADKKCRRAVVPKPQPPQQSIPPQLPKQSAPEPQPPQHSAPEPQPSQQNAPESQLPQQSVPEPQLPNQNVLTPQRSQEIALTPQLPGESGPKSQPPQQSIFKPQPQPHSQPSQLIALKPQLSQITVIPQRPQQSIPKPQPPQQSGNKRPWTAMSAEAAPPTYFVASPTAHSIQPPLQRPVGYFINQAAPYLSMSAGHYRTPDRPYGLSGLPLGSPHSVAVNGLSRPYGPVGNLPGMGVANPNGFVHYYPRDALR</sequence>
<feature type="compositionally biased region" description="Pro residues" evidence="7">
    <location>
        <begin position="610"/>
        <end position="622"/>
    </location>
</feature>
<protein>
    <recommendedName>
        <fullName evidence="5">FRIGIDA-like protein</fullName>
    </recommendedName>
</protein>
<dbReference type="PANTHER" id="PTHR31791">
    <property type="entry name" value="FRIGIDA-LIKE PROTEIN 3-RELATED"/>
    <property type="match status" value="1"/>
</dbReference>
<name>A0ABY9D8Z1_VITVI</name>
<keyword evidence="4 5" id="KW-0287">Flowering</keyword>
<feature type="compositionally biased region" description="Polar residues" evidence="7">
    <location>
        <begin position="688"/>
        <end position="698"/>
    </location>
</feature>
<proteinExistence type="inferred from homology"/>
<keyword evidence="2 5" id="KW-0217">Developmental protein</keyword>
<evidence type="ECO:0000256" key="1">
    <source>
        <dbReference type="ARBA" id="ARBA00008956"/>
    </source>
</evidence>
<dbReference type="InterPro" id="IPR012474">
    <property type="entry name" value="Frigida"/>
</dbReference>
<dbReference type="PANTHER" id="PTHR31791:SF47">
    <property type="entry name" value="INACTIVE FRIGIDA-LIKE PROTEIN 2"/>
    <property type="match status" value="1"/>
</dbReference>
<accession>A0ABY9D8Z1</accession>
<feature type="region of interest" description="Disordered" evidence="7">
    <location>
        <begin position="585"/>
        <end position="708"/>
    </location>
</feature>
<evidence type="ECO:0000313" key="8">
    <source>
        <dbReference type="EMBL" id="WKA03016.1"/>
    </source>
</evidence>
<dbReference type="Proteomes" id="UP001227230">
    <property type="component" value="Chromosome 14"/>
</dbReference>
<evidence type="ECO:0000256" key="3">
    <source>
        <dbReference type="ARBA" id="ARBA00022782"/>
    </source>
</evidence>
<evidence type="ECO:0000256" key="7">
    <source>
        <dbReference type="SAM" id="MobiDB-lite"/>
    </source>
</evidence>
<dbReference type="EMBL" id="CP126661">
    <property type="protein sequence ID" value="WKA03016.1"/>
    <property type="molecule type" value="Genomic_DNA"/>
</dbReference>
<evidence type="ECO:0000256" key="4">
    <source>
        <dbReference type="ARBA" id="ARBA00023089"/>
    </source>
</evidence>
<comment type="similarity">
    <text evidence="1 5">Belongs to the Frigida family.</text>
</comment>
<reference evidence="8 9" key="1">
    <citation type="journal article" date="2023" name="Hortic Res">
        <title>The complete reference genome for grapevine (Vitis vinifera L.) genetics and breeding.</title>
        <authorList>
            <person name="Shi X."/>
            <person name="Cao S."/>
            <person name="Wang X."/>
            <person name="Huang S."/>
            <person name="Wang Y."/>
            <person name="Liu Z."/>
            <person name="Liu W."/>
            <person name="Leng X."/>
            <person name="Peng Y."/>
            <person name="Wang N."/>
            <person name="Wang Y."/>
            <person name="Ma Z."/>
            <person name="Xu X."/>
            <person name="Zhang F."/>
            <person name="Xue H."/>
            <person name="Zhong H."/>
            <person name="Wang Y."/>
            <person name="Zhang K."/>
            <person name="Velt A."/>
            <person name="Avia K."/>
            <person name="Holtgrawe D."/>
            <person name="Grimplet J."/>
            <person name="Matus J.T."/>
            <person name="Ware D."/>
            <person name="Wu X."/>
            <person name="Wang H."/>
            <person name="Liu C."/>
            <person name="Fang Y."/>
            <person name="Rustenholz C."/>
            <person name="Cheng Z."/>
            <person name="Xiao H."/>
            <person name="Zhou Y."/>
        </authorList>
    </citation>
    <scope>NUCLEOTIDE SEQUENCE [LARGE SCALE GENOMIC DNA]</scope>
    <source>
        <strain evidence="9">cv. Pinot noir / PN40024</strain>
        <tissue evidence="8">Leaf</tissue>
    </source>
</reference>
<evidence type="ECO:0000256" key="6">
    <source>
        <dbReference type="SAM" id="Coils"/>
    </source>
</evidence>
<feature type="compositionally biased region" description="Basic and acidic residues" evidence="7">
    <location>
        <begin position="585"/>
        <end position="597"/>
    </location>
</feature>